<dbReference type="STRING" id="1266370.NITGR_780030"/>
<protein>
    <submittedName>
        <fullName evidence="1">Uncharacterized protein</fullName>
    </submittedName>
</protein>
<reference evidence="1 2" key="1">
    <citation type="journal article" date="2013" name="Front. Microbiol.">
        <title>The genome of Nitrospina gracilis illuminates the metabolism and evolution of the major marine nitrite oxidizer.</title>
        <authorList>
            <person name="Luecker S."/>
            <person name="Nowka B."/>
            <person name="Rattei T."/>
            <person name="Spieck E."/>
            <person name="and Daims H."/>
        </authorList>
    </citation>
    <scope>NUCLEOTIDE SEQUENCE [LARGE SCALE GENOMIC DNA]</scope>
    <source>
        <strain evidence="1 2">3/211</strain>
    </source>
</reference>
<dbReference type="AlphaFoldDB" id="M1Z180"/>
<gene>
    <name evidence="1" type="ORF">NITGR_780030</name>
</gene>
<dbReference type="RefSeq" id="WP_005010772.1">
    <property type="nucleotide sequence ID" value="NZ_HG422173.1"/>
</dbReference>
<dbReference type="Proteomes" id="UP000011704">
    <property type="component" value="Unassembled WGS sequence"/>
</dbReference>
<evidence type="ECO:0000313" key="2">
    <source>
        <dbReference type="Proteomes" id="UP000011704"/>
    </source>
</evidence>
<dbReference type="InParanoid" id="M1Z180"/>
<organism evidence="1 2">
    <name type="scientific">Nitrospina gracilis (strain 3/211)</name>
    <dbReference type="NCBI Taxonomy" id="1266370"/>
    <lineage>
        <taxon>Bacteria</taxon>
        <taxon>Pseudomonadati</taxon>
        <taxon>Nitrospinota/Tectimicrobiota group</taxon>
        <taxon>Nitrospinota</taxon>
        <taxon>Nitrospinia</taxon>
        <taxon>Nitrospinales</taxon>
        <taxon>Nitrospinaceae</taxon>
        <taxon>Nitrospina</taxon>
    </lineage>
</organism>
<keyword evidence="2" id="KW-1185">Reference proteome</keyword>
<proteinExistence type="predicted"/>
<sequence>MTAMLKEAAPLTQEEAERLLGSLSEDLKKFKRRQLQGEVQDLFKDQGKDW</sequence>
<dbReference type="EMBL" id="CAQJ01000086">
    <property type="protein sequence ID" value="CCQ91726.1"/>
    <property type="molecule type" value="Genomic_DNA"/>
</dbReference>
<accession>M1Z180</accession>
<name>M1Z180_NITG3</name>
<comment type="caution">
    <text evidence="1">The sequence shown here is derived from an EMBL/GenBank/DDBJ whole genome shotgun (WGS) entry which is preliminary data.</text>
</comment>
<dbReference type="HOGENOM" id="CLU_3120345_0_0_0"/>
<evidence type="ECO:0000313" key="1">
    <source>
        <dbReference type="EMBL" id="CCQ91726.1"/>
    </source>
</evidence>